<name>A0A8X7U994_BRACI</name>
<gene>
    <name evidence="2" type="ORF">Bca52824_064614</name>
</gene>
<keyword evidence="1" id="KW-1133">Transmembrane helix</keyword>
<dbReference type="EMBL" id="JAAMPC010000013">
    <property type="protein sequence ID" value="KAG2270059.1"/>
    <property type="molecule type" value="Genomic_DNA"/>
</dbReference>
<dbReference type="Proteomes" id="UP000886595">
    <property type="component" value="Unassembled WGS sequence"/>
</dbReference>
<evidence type="ECO:0000313" key="3">
    <source>
        <dbReference type="Proteomes" id="UP000886595"/>
    </source>
</evidence>
<protein>
    <submittedName>
        <fullName evidence="2">Uncharacterized protein</fullName>
    </submittedName>
</protein>
<evidence type="ECO:0000313" key="2">
    <source>
        <dbReference type="EMBL" id="KAG2270059.1"/>
    </source>
</evidence>
<reference evidence="2 3" key="1">
    <citation type="submission" date="2020-02" db="EMBL/GenBank/DDBJ databases">
        <authorList>
            <person name="Ma Q."/>
            <person name="Huang Y."/>
            <person name="Song X."/>
            <person name="Pei D."/>
        </authorList>
    </citation>
    <scope>NUCLEOTIDE SEQUENCE [LARGE SCALE GENOMIC DNA]</scope>
    <source>
        <strain evidence="2">Sxm20200214</strain>
        <tissue evidence="2">Leaf</tissue>
    </source>
</reference>
<proteinExistence type="predicted"/>
<sequence>MKKHRQNKRGGRVKLRPMVMPQSKFDHAEKGDALYGNSLLLHLLGFMGLADVQLLFSALIDSDSMYKNLQFLRTRMD</sequence>
<keyword evidence="1" id="KW-0812">Transmembrane</keyword>
<accession>A0A8X7U994</accession>
<organism evidence="2 3">
    <name type="scientific">Brassica carinata</name>
    <name type="common">Ethiopian mustard</name>
    <name type="synonym">Abyssinian cabbage</name>
    <dbReference type="NCBI Taxonomy" id="52824"/>
    <lineage>
        <taxon>Eukaryota</taxon>
        <taxon>Viridiplantae</taxon>
        <taxon>Streptophyta</taxon>
        <taxon>Embryophyta</taxon>
        <taxon>Tracheophyta</taxon>
        <taxon>Spermatophyta</taxon>
        <taxon>Magnoliopsida</taxon>
        <taxon>eudicotyledons</taxon>
        <taxon>Gunneridae</taxon>
        <taxon>Pentapetalae</taxon>
        <taxon>rosids</taxon>
        <taxon>malvids</taxon>
        <taxon>Brassicales</taxon>
        <taxon>Brassicaceae</taxon>
        <taxon>Brassiceae</taxon>
        <taxon>Brassica</taxon>
    </lineage>
</organism>
<dbReference type="AlphaFoldDB" id="A0A8X7U994"/>
<keyword evidence="1" id="KW-0472">Membrane</keyword>
<feature type="transmembrane region" description="Helical" evidence="1">
    <location>
        <begin position="39"/>
        <end position="60"/>
    </location>
</feature>
<dbReference type="InterPro" id="IPR012347">
    <property type="entry name" value="Ferritin-like"/>
</dbReference>
<dbReference type="OrthoDB" id="1113891at2759"/>
<evidence type="ECO:0000256" key="1">
    <source>
        <dbReference type="SAM" id="Phobius"/>
    </source>
</evidence>
<comment type="caution">
    <text evidence="2">The sequence shown here is derived from an EMBL/GenBank/DDBJ whole genome shotgun (WGS) entry which is preliminary data.</text>
</comment>
<dbReference type="Gene3D" id="1.20.1260.10">
    <property type="match status" value="1"/>
</dbReference>
<keyword evidence="3" id="KW-1185">Reference proteome</keyword>